<name>A0ACA9L8D4_9GLOM</name>
<reference evidence="1" key="1">
    <citation type="submission" date="2021-06" db="EMBL/GenBank/DDBJ databases">
        <authorList>
            <person name="Kallberg Y."/>
            <person name="Tangrot J."/>
            <person name="Rosling A."/>
        </authorList>
    </citation>
    <scope>NUCLEOTIDE SEQUENCE</scope>
    <source>
        <strain evidence="1">IL203A</strain>
    </source>
</reference>
<sequence>SILADESHERLMDSPFKRQIKKGVLGNIYNGKVWQEFLDEQGQPFFVEDKTDFQIGLALNLDWYTPYSRVKRSCAPIYITILNFSRHIRYRSENLILASIIPGPKEPDTSQLQNYLQLIINELKQLWSGQLFKTTLYPIGHMFRCALIQIACDIPAARYRTSFAFLKTCMQQICFSGSSKLDYSNYIQDDPSLTNAEHRRIAFQYKISTSKRIVQYAWINEDSPKLSIKNLYKIQNLIDATLLPVNMGCVNFKITSGFDALIADQWKTWILIQLTQKIITEAEIEVDYIAMMAFLQYVEQIYGKHFCSPNIHLHKHLQKCMLDYGP</sequence>
<dbReference type="EMBL" id="CAJVPU010003000">
    <property type="protein sequence ID" value="CAG8511199.1"/>
    <property type="molecule type" value="Genomic_DNA"/>
</dbReference>
<accession>A0ACA9L8D4</accession>
<proteinExistence type="predicted"/>
<organism evidence="1 2">
    <name type="scientific">Dentiscutata heterogama</name>
    <dbReference type="NCBI Taxonomy" id="1316150"/>
    <lineage>
        <taxon>Eukaryota</taxon>
        <taxon>Fungi</taxon>
        <taxon>Fungi incertae sedis</taxon>
        <taxon>Mucoromycota</taxon>
        <taxon>Glomeromycotina</taxon>
        <taxon>Glomeromycetes</taxon>
        <taxon>Diversisporales</taxon>
        <taxon>Gigasporaceae</taxon>
        <taxon>Dentiscutata</taxon>
    </lineage>
</organism>
<feature type="non-terminal residue" evidence="1">
    <location>
        <position position="326"/>
    </location>
</feature>
<dbReference type="Proteomes" id="UP000789702">
    <property type="component" value="Unassembled WGS sequence"/>
</dbReference>
<comment type="caution">
    <text evidence="1">The sequence shown here is derived from an EMBL/GenBank/DDBJ whole genome shotgun (WGS) entry which is preliminary data.</text>
</comment>
<evidence type="ECO:0000313" key="1">
    <source>
        <dbReference type="EMBL" id="CAG8511199.1"/>
    </source>
</evidence>
<keyword evidence="2" id="KW-1185">Reference proteome</keyword>
<feature type="non-terminal residue" evidence="1">
    <location>
        <position position="1"/>
    </location>
</feature>
<gene>
    <name evidence="1" type="ORF">DHETER_LOCUS3464</name>
</gene>
<evidence type="ECO:0000313" key="2">
    <source>
        <dbReference type="Proteomes" id="UP000789702"/>
    </source>
</evidence>
<protein>
    <submittedName>
        <fullName evidence="1">5470_t:CDS:1</fullName>
    </submittedName>
</protein>